<evidence type="ECO:0000256" key="1">
    <source>
        <dbReference type="ARBA" id="ARBA00022649"/>
    </source>
</evidence>
<proteinExistence type="predicted"/>
<comment type="caution">
    <text evidence="2">The sequence shown here is derived from an EMBL/GenBank/DDBJ whole genome shotgun (WGS) entry which is preliminary data.</text>
</comment>
<evidence type="ECO:0000313" key="2">
    <source>
        <dbReference type="EMBL" id="HDP14872.1"/>
    </source>
</evidence>
<dbReference type="AlphaFoldDB" id="A0A7C1GPF7"/>
<reference evidence="2" key="1">
    <citation type="journal article" date="2020" name="mSystems">
        <title>Genome- and Community-Level Interaction Insights into Carbon Utilization and Element Cycling Functions of Hydrothermarchaeota in Hydrothermal Sediment.</title>
        <authorList>
            <person name="Zhou Z."/>
            <person name="Liu Y."/>
            <person name="Xu W."/>
            <person name="Pan J."/>
            <person name="Luo Z.H."/>
            <person name="Li M."/>
        </authorList>
    </citation>
    <scope>NUCLEOTIDE SEQUENCE [LARGE SCALE GENOMIC DNA]</scope>
    <source>
        <strain evidence="2">SpSt-116</strain>
    </source>
</reference>
<gene>
    <name evidence="2" type="ORF">ENN26_03735</name>
</gene>
<organism evidence="2">
    <name type="scientific">Thermofilum adornatum</name>
    <dbReference type="NCBI Taxonomy" id="1365176"/>
    <lineage>
        <taxon>Archaea</taxon>
        <taxon>Thermoproteota</taxon>
        <taxon>Thermoprotei</taxon>
        <taxon>Thermofilales</taxon>
        <taxon>Thermofilaceae</taxon>
        <taxon>Thermofilum</taxon>
    </lineage>
</organism>
<sequence>MSVTVSVRIPKKLRDEAKRYGINISEVARRALEEEVKKRQLEEATMAARLLGEIFSKIPQGEIVEWLREARRER</sequence>
<accession>A0A7C1GPF7</accession>
<name>A0A7C1GPF7_9CREN</name>
<keyword evidence="1" id="KW-1277">Toxin-antitoxin system</keyword>
<dbReference type="Pfam" id="PF07362">
    <property type="entry name" value="CcdA"/>
    <property type="match status" value="1"/>
</dbReference>
<dbReference type="EMBL" id="DSAY01000072">
    <property type="protein sequence ID" value="HDP14872.1"/>
    <property type="molecule type" value="Genomic_DNA"/>
</dbReference>
<protein>
    <submittedName>
        <fullName evidence="2">Uncharacterized protein</fullName>
    </submittedName>
</protein>
<dbReference type="InterPro" id="IPR009956">
    <property type="entry name" value="Post-segregation_anti-tox_CcdA"/>
</dbReference>